<feature type="region of interest" description="Disordered" evidence="1">
    <location>
        <begin position="1"/>
        <end position="55"/>
    </location>
</feature>
<dbReference type="InterPro" id="IPR014710">
    <property type="entry name" value="RmlC-like_jellyroll"/>
</dbReference>
<name>A0A1Y1IDU1_KLENI</name>
<accession>A0A1Y1IDU1</accession>
<dbReference type="SUPFAM" id="SSF51206">
    <property type="entry name" value="cAMP-binding domain-like"/>
    <property type="match status" value="1"/>
</dbReference>
<feature type="compositionally biased region" description="Low complexity" evidence="1">
    <location>
        <begin position="1"/>
        <end position="25"/>
    </location>
</feature>
<dbReference type="PROSITE" id="PS50042">
    <property type="entry name" value="CNMP_BINDING_3"/>
    <property type="match status" value="1"/>
</dbReference>
<feature type="compositionally biased region" description="Polar residues" evidence="1">
    <location>
        <begin position="423"/>
        <end position="451"/>
    </location>
</feature>
<dbReference type="InterPro" id="IPR018490">
    <property type="entry name" value="cNMP-bd_dom_sf"/>
</dbReference>
<feature type="region of interest" description="Disordered" evidence="1">
    <location>
        <begin position="290"/>
        <end position="486"/>
    </location>
</feature>
<feature type="compositionally biased region" description="Basic and acidic residues" evidence="1">
    <location>
        <begin position="472"/>
        <end position="486"/>
    </location>
</feature>
<evidence type="ECO:0000313" key="3">
    <source>
        <dbReference type="EMBL" id="GAQ87271.1"/>
    </source>
</evidence>
<dbReference type="OMA" id="TTCICKE"/>
<sequence>MDPSAPNNSSRNATSSSASSSYSSPLRPTMGESNKGNSCMDEATPQMQGCPTFRPLPSSLVRDIAEWRPEGLKQVKAPLVETGDVEDDRSSGVLSWAHSARVRLSDSSQTVAAGVASTSGRPFEQTSFASASLTPVPDEPSASESQYSASWADIDSWRPSGLSPLKALRPAVPPPAVEILCRQPVSAPRELPLDLVEAIASFRPFGLAPIRVQARDDDSEADSSSSAGGTPQAPHANDRAPTTAFEVERQAADWRPAGLKPIRIRRAAIDESQNTPTAPKAAGASLRCVFGSPEMDSPRAPPTPNEADNSLSPTVIPDLTAWRPGLSPLRMSSPPQPGSGEPSPRSQASPLPSPHSGSPRPRSRDTVRLERDLGPLPALLAEGKPSGAASGRSSPGTPRFKSQAQRKGLTIQSRLRRDDADSNADSENTPPGSITPSVTPGASTPKASTPKSPGPSPLVPSNRQRAAQAGRWGEKEAKKSGAESTAKDELASAVQLLVALPSLAMLDRSSLQDVAGAAKLQRYGPSETVVHQGAPVDTLLLVVRGTLAAWQDGTATPLFHLSEGAACPHRISAASLPGWAASMVAGEQGASCLLVPLHAIHKRATPPSAGPPDQGLASESVY</sequence>
<dbReference type="AlphaFoldDB" id="A0A1Y1IDU1"/>
<dbReference type="CDD" id="cd00038">
    <property type="entry name" value="CAP_ED"/>
    <property type="match status" value="1"/>
</dbReference>
<dbReference type="Gene3D" id="2.60.120.10">
    <property type="entry name" value="Jelly Rolls"/>
    <property type="match status" value="1"/>
</dbReference>
<dbReference type="EMBL" id="DF237291">
    <property type="protein sequence ID" value="GAQ87271.1"/>
    <property type="molecule type" value="Genomic_DNA"/>
</dbReference>
<feature type="region of interest" description="Disordered" evidence="1">
    <location>
        <begin position="214"/>
        <end position="240"/>
    </location>
</feature>
<evidence type="ECO:0000313" key="4">
    <source>
        <dbReference type="Proteomes" id="UP000054558"/>
    </source>
</evidence>
<evidence type="ECO:0000256" key="1">
    <source>
        <dbReference type="SAM" id="MobiDB-lite"/>
    </source>
</evidence>
<evidence type="ECO:0000259" key="2">
    <source>
        <dbReference type="PROSITE" id="PS50042"/>
    </source>
</evidence>
<keyword evidence="4" id="KW-1185">Reference proteome</keyword>
<gene>
    <name evidence="3" type="ORF">KFL_003420100</name>
</gene>
<protein>
    <recommendedName>
        <fullName evidence="2">Cyclic nucleotide-binding domain-containing protein</fullName>
    </recommendedName>
</protein>
<feature type="compositionally biased region" description="Polar residues" evidence="1">
    <location>
        <begin position="400"/>
        <end position="413"/>
    </location>
</feature>
<reference evidence="3 4" key="1">
    <citation type="journal article" date="2014" name="Nat. Commun.">
        <title>Klebsormidium flaccidum genome reveals primary factors for plant terrestrial adaptation.</title>
        <authorList>
            <person name="Hori K."/>
            <person name="Maruyama F."/>
            <person name="Fujisawa T."/>
            <person name="Togashi T."/>
            <person name="Yamamoto N."/>
            <person name="Seo M."/>
            <person name="Sato S."/>
            <person name="Yamada T."/>
            <person name="Mori H."/>
            <person name="Tajima N."/>
            <person name="Moriyama T."/>
            <person name="Ikeuchi M."/>
            <person name="Watanabe M."/>
            <person name="Wada H."/>
            <person name="Kobayashi K."/>
            <person name="Saito M."/>
            <person name="Masuda T."/>
            <person name="Sasaki-Sekimoto Y."/>
            <person name="Mashiguchi K."/>
            <person name="Awai K."/>
            <person name="Shimojima M."/>
            <person name="Masuda S."/>
            <person name="Iwai M."/>
            <person name="Nobusawa T."/>
            <person name="Narise T."/>
            <person name="Kondo S."/>
            <person name="Saito H."/>
            <person name="Sato R."/>
            <person name="Murakawa M."/>
            <person name="Ihara Y."/>
            <person name="Oshima-Yamada Y."/>
            <person name="Ohtaka K."/>
            <person name="Satoh M."/>
            <person name="Sonobe K."/>
            <person name="Ishii M."/>
            <person name="Ohtani R."/>
            <person name="Kanamori-Sato M."/>
            <person name="Honoki R."/>
            <person name="Miyazaki D."/>
            <person name="Mochizuki H."/>
            <person name="Umetsu J."/>
            <person name="Higashi K."/>
            <person name="Shibata D."/>
            <person name="Kamiya Y."/>
            <person name="Sato N."/>
            <person name="Nakamura Y."/>
            <person name="Tabata S."/>
            <person name="Ida S."/>
            <person name="Kurokawa K."/>
            <person name="Ohta H."/>
        </authorList>
    </citation>
    <scope>NUCLEOTIDE SEQUENCE [LARGE SCALE GENOMIC DNA]</scope>
    <source>
        <strain evidence="3 4">NIES-2285</strain>
    </source>
</reference>
<proteinExistence type="predicted"/>
<feature type="domain" description="Cyclic nucleotide-binding" evidence="2">
    <location>
        <begin position="502"/>
        <end position="547"/>
    </location>
</feature>
<feature type="region of interest" description="Disordered" evidence="1">
    <location>
        <begin position="71"/>
        <end position="92"/>
    </location>
</feature>
<dbReference type="InterPro" id="IPR000595">
    <property type="entry name" value="cNMP-bd_dom"/>
</dbReference>
<feature type="compositionally biased region" description="Basic and acidic residues" evidence="1">
    <location>
        <begin position="362"/>
        <end position="373"/>
    </location>
</feature>
<organism evidence="3 4">
    <name type="scientific">Klebsormidium nitens</name>
    <name type="common">Green alga</name>
    <name type="synonym">Ulothrix nitens</name>
    <dbReference type="NCBI Taxonomy" id="105231"/>
    <lineage>
        <taxon>Eukaryota</taxon>
        <taxon>Viridiplantae</taxon>
        <taxon>Streptophyta</taxon>
        <taxon>Klebsormidiophyceae</taxon>
        <taxon>Klebsormidiales</taxon>
        <taxon>Klebsormidiaceae</taxon>
        <taxon>Klebsormidium</taxon>
    </lineage>
</organism>
<feature type="compositionally biased region" description="Low complexity" evidence="1">
    <location>
        <begin position="338"/>
        <end position="360"/>
    </location>
</feature>
<dbReference type="Proteomes" id="UP000054558">
    <property type="component" value="Unassembled WGS sequence"/>
</dbReference>
<feature type="compositionally biased region" description="Low complexity" evidence="1">
    <location>
        <begin position="383"/>
        <end position="396"/>
    </location>
</feature>